<proteinExistence type="predicted"/>
<dbReference type="InterPro" id="IPR042518">
    <property type="entry name" value="SirC_C"/>
</dbReference>
<evidence type="ECO:0000256" key="3">
    <source>
        <dbReference type="ARBA" id="ARBA00023002"/>
    </source>
</evidence>
<organism evidence="7 8">
    <name type="scientific">Cohnella luojiensis</name>
    <dbReference type="NCBI Taxonomy" id="652876"/>
    <lineage>
        <taxon>Bacteria</taxon>
        <taxon>Bacillati</taxon>
        <taxon>Bacillota</taxon>
        <taxon>Bacilli</taxon>
        <taxon>Bacillales</taxon>
        <taxon>Paenibacillaceae</taxon>
        <taxon>Cohnella</taxon>
    </lineage>
</organism>
<dbReference type="UniPathway" id="UPA00262">
    <property type="reaction ID" value="UER00222"/>
</dbReference>
<dbReference type="InterPro" id="IPR028161">
    <property type="entry name" value="Met8-like"/>
</dbReference>
<evidence type="ECO:0000256" key="1">
    <source>
        <dbReference type="ARBA" id="ARBA00005010"/>
    </source>
</evidence>
<keyword evidence="3" id="KW-0560">Oxidoreductase</keyword>
<dbReference type="SUPFAM" id="SSF75615">
    <property type="entry name" value="Siroheme synthase middle domains-like"/>
    <property type="match status" value="1"/>
</dbReference>
<dbReference type="OrthoDB" id="9773765at2"/>
<name>A0A4Y8M788_9BACL</name>
<dbReference type="GO" id="GO:0019354">
    <property type="term" value="P:siroheme biosynthetic process"/>
    <property type="evidence" value="ECO:0007669"/>
    <property type="project" value="UniProtKB-UniPathway"/>
</dbReference>
<dbReference type="EMBL" id="SOMN01000002">
    <property type="protein sequence ID" value="TFE30685.1"/>
    <property type="molecule type" value="Genomic_DNA"/>
</dbReference>
<sequence>MNATERSVRILPDWYPILLKVEGRKCVVIGGGSVAQRKSEGLLKAKASVFVISPKLTPAMLEWAEAGLLHWERREAVETDLDGASLVFAATDRPIINSWISEEAGKRAVPVNIADDGESGDFIVPAVLRRDELVLTASASGAGPALAARIIQELAERYGPEYNENVQALRAIRLIVKAEVSDPSERRELLQAAVTDEALEEWRSLAWPQDKVKLISRLRELSKRVNDRKG</sequence>
<dbReference type="NCBIfam" id="TIGR01470">
    <property type="entry name" value="cysG_Nterm"/>
    <property type="match status" value="1"/>
</dbReference>
<comment type="caution">
    <text evidence="7">The sequence shown here is derived from an EMBL/GenBank/DDBJ whole genome shotgun (WGS) entry which is preliminary data.</text>
</comment>
<keyword evidence="5" id="KW-0627">Porphyrin biosynthesis</keyword>
<dbReference type="Gene3D" id="1.10.8.610">
    <property type="entry name" value="SirC, precorrin-2 dehydrogenase, C-terminal helical domain-like"/>
    <property type="match status" value="1"/>
</dbReference>
<keyword evidence="8" id="KW-1185">Reference proteome</keyword>
<dbReference type="InterPro" id="IPR006367">
    <property type="entry name" value="Sirohaem_synthase_N"/>
</dbReference>
<dbReference type="PANTHER" id="PTHR35330:SF1">
    <property type="entry name" value="SIROHEME BIOSYNTHESIS PROTEIN MET8"/>
    <property type="match status" value="1"/>
</dbReference>
<evidence type="ECO:0000256" key="4">
    <source>
        <dbReference type="ARBA" id="ARBA00023027"/>
    </source>
</evidence>
<dbReference type="SUPFAM" id="SSF51735">
    <property type="entry name" value="NAD(P)-binding Rossmann-fold domains"/>
    <property type="match status" value="1"/>
</dbReference>
<keyword evidence="4" id="KW-0520">NAD</keyword>
<reference evidence="7 8" key="1">
    <citation type="submission" date="2019-03" db="EMBL/GenBank/DDBJ databases">
        <title>Cohnella endophytica sp. nov., a novel endophytic bacterium isolated from bark of Sonneratia apetala.</title>
        <authorList>
            <person name="Tuo L."/>
        </authorList>
    </citation>
    <scope>NUCLEOTIDE SEQUENCE [LARGE SCALE GENOMIC DNA]</scope>
    <source>
        <strain evidence="7 8">CCTCC AB 208254</strain>
    </source>
</reference>
<evidence type="ECO:0000313" key="8">
    <source>
        <dbReference type="Proteomes" id="UP000297900"/>
    </source>
</evidence>
<dbReference type="Gene3D" id="3.40.50.720">
    <property type="entry name" value="NAD(P)-binding Rossmann-like Domain"/>
    <property type="match status" value="1"/>
</dbReference>
<gene>
    <name evidence="7" type="ORF">E2980_02570</name>
</gene>
<dbReference type="InterPro" id="IPR036291">
    <property type="entry name" value="NAD(P)-bd_dom_sf"/>
</dbReference>
<dbReference type="AlphaFoldDB" id="A0A4Y8M788"/>
<evidence type="ECO:0000256" key="5">
    <source>
        <dbReference type="ARBA" id="ARBA00023244"/>
    </source>
</evidence>
<comment type="catalytic activity">
    <reaction evidence="6">
        <text>precorrin-2 + NAD(+) = sirohydrochlorin + NADH + 2 H(+)</text>
        <dbReference type="Rhea" id="RHEA:15613"/>
        <dbReference type="ChEBI" id="CHEBI:15378"/>
        <dbReference type="ChEBI" id="CHEBI:57540"/>
        <dbReference type="ChEBI" id="CHEBI:57945"/>
        <dbReference type="ChEBI" id="CHEBI:58351"/>
        <dbReference type="ChEBI" id="CHEBI:58827"/>
        <dbReference type="EC" id="1.3.1.76"/>
    </reaction>
</comment>
<comment type="pathway">
    <text evidence="1">Porphyrin-containing compound metabolism; siroheme biosynthesis; sirohydrochlorin from precorrin-2: step 1/1.</text>
</comment>
<evidence type="ECO:0000313" key="7">
    <source>
        <dbReference type="EMBL" id="TFE30685.1"/>
    </source>
</evidence>
<evidence type="ECO:0000256" key="2">
    <source>
        <dbReference type="ARBA" id="ARBA00012400"/>
    </source>
</evidence>
<dbReference type="Proteomes" id="UP000297900">
    <property type="component" value="Unassembled WGS sequence"/>
</dbReference>
<dbReference type="PANTHER" id="PTHR35330">
    <property type="entry name" value="SIROHEME BIOSYNTHESIS PROTEIN MET8"/>
    <property type="match status" value="1"/>
</dbReference>
<protein>
    <recommendedName>
        <fullName evidence="2">precorrin-2 dehydrogenase</fullName>
        <ecNumber evidence="2">1.3.1.76</ecNumber>
    </recommendedName>
</protein>
<dbReference type="GO" id="GO:0004325">
    <property type="term" value="F:ferrochelatase activity"/>
    <property type="evidence" value="ECO:0007669"/>
    <property type="project" value="InterPro"/>
</dbReference>
<dbReference type="Pfam" id="PF13241">
    <property type="entry name" value="NAD_binding_7"/>
    <property type="match status" value="1"/>
</dbReference>
<dbReference type="GO" id="GO:0043115">
    <property type="term" value="F:precorrin-2 dehydrogenase activity"/>
    <property type="evidence" value="ECO:0007669"/>
    <property type="project" value="UniProtKB-EC"/>
</dbReference>
<accession>A0A4Y8M788</accession>
<evidence type="ECO:0000256" key="6">
    <source>
        <dbReference type="ARBA" id="ARBA00047561"/>
    </source>
</evidence>
<dbReference type="EC" id="1.3.1.76" evidence="2"/>